<reference evidence="1 2" key="1">
    <citation type="submission" date="2021-01" db="EMBL/GenBank/DDBJ databases">
        <title>Whole genome shotgun sequence of Planotetraspora mira NBRC 15435.</title>
        <authorList>
            <person name="Komaki H."/>
            <person name="Tamura T."/>
        </authorList>
    </citation>
    <scope>NUCLEOTIDE SEQUENCE [LARGE SCALE GENOMIC DNA]</scope>
    <source>
        <strain evidence="1 2">NBRC 15435</strain>
    </source>
</reference>
<name>A0A8J3TVZ3_9ACTN</name>
<sequence length="173" mass="18811">MLAVPPKARHAKPSDIFQKQGAWLHNGNLLNCPGEEVAFIGGAKLLAGDREGRAWNASSKEIYPCELVWRPDLRVGHVTLHDPLTVFDVLGVADLDIAESSVFTESAAGIGIKLERQAVFKARKVQAKGLPAGSGADLDNLKSHRGHSLRDLWWGRFGRSCIVPEGRTGPQED</sequence>
<evidence type="ECO:0000313" key="2">
    <source>
        <dbReference type="Proteomes" id="UP000650628"/>
    </source>
</evidence>
<dbReference type="Proteomes" id="UP000650628">
    <property type="component" value="Unassembled WGS sequence"/>
</dbReference>
<evidence type="ECO:0000313" key="1">
    <source>
        <dbReference type="EMBL" id="GII34148.1"/>
    </source>
</evidence>
<protein>
    <submittedName>
        <fullName evidence="1">Uncharacterized protein</fullName>
    </submittedName>
</protein>
<comment type="caution">
    <text evidence="1">The sequence shown here is derived from an EMBL/GenBank/DDBJ whole genome shotgun (WGS) entry which is preliminary data.</text>
</comment>
<accession>A0A8J3TVZ3</accession>
<organism evidence="1 2">
    <name type="scientific">Planotetraspora mira</name>
    <dbReference type="NCBI Taxonomy" id="58121"/>
    <lineage>
        <taxon>Bacteria</taxon>
        <taxon>Bacillati</taxon>
        <taxon>Actinomycetota</taxon>
        <taxon>Actinomycetes</taxon>
        <taxon>Streptosporangiales</taxon>
        <taxon>Streptosporangiaceae</taxon>
        <taxon>Planotetraspora</taxon>
    </lineage>
</organism>
<gene>
    <name evidence="1" type="ORF">Pmi06nite_75900</name>
</gene>
<dbReference type="EMBL" id="BOOO01000047">
    <property type="protein sequence ID" value="GII34148.1"/>
    <property type="molecule type" value="Genomic_DNA"/>
</dbReference>
<dbReference type="AlphaFoldDB" id="A0A8J3TVZ3"/>
<keyword evidence="2" id="KW-1185">Reference proteome</keyword>
<proteinExistence type="predicted"/>